<dbReference type="SMART" id="SM00248">
    <property type="entry name" value="ANK"/>
    <property type="match status" value="6"/>
</dbReference>
<dbReference type="SUPFAM" id="SSF48403">
    <property type="entry name" value="Ankyrin repeat"/>
    <property type="match status" value="2"/>
</dbReference>
<dbReference type="Pfam" id="PF00023">
    <property type="entry name" value="Ank"/>
    <property type="match status" value="1"/>
</dbReference>
<dbReference type="SMART" id="SM00220">
    <property type="entry name" value="S_TKc"/>
    <property type="match status" value="1"/>
</dbReference>
<dbReference type="PROSITE" id="PS00108">
    <property type="entry name" value="PROTEIN_KINASE_ST"/>
    <property type="match status" value="1"/>
</dbReference>
<protein>
    <submittedName>
        <fullName evidence="5">Ankyrin repeat domain containing protein</fullName>
    </submittedName>
</protein>
<dbReference type="InterPro" id="IPR011009">
    <property type="entry name" value="Kinase-like_dom_sf"/>
</dbReference>
<evidence type="ECO:0000256" key="2">
    <source>
        <dbReference type="ARBA" id="ARBA00023043"/>
    </source>
</evidence>
<evidence type="ECO:0000313" key="6">
    <source>
        <dbReference type="Proteomes" id="UP000249619"/>
    </source>
</evidence>
<dbReference type="STRING" id="183478.A0A364MRX2"/>
<dbReference type="PANTHER" id="PTHR24198:SF165">
    <property type="entry name" value="ANKYRIN REPEAT-CONTAINING PROTEIN-RELATED"/>
    <property type="match status" value="1"/>
</dbReference>
<keyword evidence="1" id="KW-0677">Repeat</keyword>
<name>A0A364MRX2_STELY</name>
<dbReference type="InterPro" id="IPR036770">
    <property type="entry name" value="Ankyrin_rpt-contain_sf"/>
</dbReference>
<feature type="domain" description="Protein kinase" evidence="4">
    <location>
        <begin position="59"/>
        <end position="368"/>
    </location>
</feature>
<dbReference type="GO" id="GO:0005524">
    <property type="term" value="F:ATP binding"/>
    <property type="evidence" value="ECO:0007669"/>
    <property type="project" value="InterPro"/>
</dbReference>
<feature type="repeat" description="ANK" evidence="3">
    <location>
        <begin position="692"/>
        <end position="724"/>
    </location>
</feature>
<proteinExistence type="predicted"/>
<feature type="repeat" description="ANK" evidence="3">
    <location>
        <begin position="729"/>
        <end position="761"/>
    </location>
</feature>
<dbReference type="EMBL" id="QGDH01000272">
    <property type="protein sequence ID" value="RAR01391.1"/>
    <property type="molecule type" value="Genomic_DNA"/>
</dbReference>
<organism evidence="5 6">
    <name type="scientific">Stemphylium lycopersici</name>
    <name type="common">Tomato gray leaf spot disease fungus</name>
    <name type="synonym">Thyrospora lycopersici</name>
    <dbReference type="NCBI Taxonomy" id="183478"/>
    <lineage>
        <taxon>Eukaryota</taxon>
        <taxon>Fungi</taxon>
        <taxon>Dikarya</taxon>
        <taxon>Ascomycota</taxon>
        <taxon>Pezizomycotina</taxon>
        <taxon>Dothideomycetes</taxon>
        <taxon>Pleosporomycetidae</taxon>
        <taxon>Pleosporales</taxon>
        <taxon>Pleosporineae</taxon>
        <taxon>Pleosporaceae</taxon>
        <taxon>Stemphylium</taxon>
    </lineage>
</organism>
<dbReference type="Gene3D" id="1.10.510.10">
    <property type="entry name" value="Transferase(Phosphotransferase) domain 1"/>
    <property type="match status" value="1"/>
</dbReference>
<keyword evidence="6" id="KW-1185">Reference proteome</keyword>
<dbReference type="Proteomes" id="UP000249619">
    <property type="component" value="Unassembled WGS sequence"/>
</dbReference>
<evidence type="ECO:0000256" key="1">
    <source>
        <dbReference type="ARBA" id="ARBA00022737"/>
    </source>
</evidence>
<evidence type="ECO:0000313" key="5">
    <source>
        <dbReference type="EMBL" id="RAR01391.1"/>
    </source>
</evidence>
<gene>
    <name evidence="5" type="ORF">DDE83_008916</name>
</gene>
<comment type="caution">
    <text evidence="5">The sequence shown here is derived from an EMBL/GenBank/DDBJ whole genome shotgun (WGS) entry which is preliminary data.</text>
</comment>
<dbReference type="InterPro" id="IPR002110">
    <property type="entry name" value="Ankyrin_rpt"/>
</dbReference>
<dbReference type="OrthoDB" id="3918771at2759"/>
<dbReference type="Pfam" id="PF12796">
    <property type="entry name" value="Ank_2"/>
    <property type="match status" value="1"/>
</dbReference>
<dbReference type="SUPFAM" id="SSF56112">
    <property type="entry name" value="Protein kinase-like (PK-like)"/>
    <property type="match status" value="1"/>
</dbReference>
<dbReference type="Gene3D" id="1.25.40.20">
    <property type="entry name" value="Ankyrin repeat-containing domain"/>
    <property type="match status" value="3"/>
</dbReference>
<keyword evidence="2 3" id="KW-0040">ANK repeat</keyword>
<dbReference type="PANTHER" id="PTHR24198">
    <property type="entry name" value="ANKYRIN REPEAT AND PROTEIN KINASE DOMAIN-CONTAINING PROTEIN"/>
    <property type="match status" value="1"/>
</dbReference>
<dbReference type="PROSITE" id="PS50088">
    <property type="entry name" value="ANK_REPEAT"/>
    <property type="match status" value="5"/>
</dbReference>
<sequence>MVFSWSLSPSEADSVEPIIVTAENAMADGDITTLPDFMVLASRLGIKGPRTLQAFNLDSCYYERIAEGGQFQVFKHTEFGYDRRGGSAIVKRICPKLYKDKTPKSLRDLRLEVQVLAQDIVRKHPNIIDLIAWGYDYPHPVTEKLKAYDHERYPPNTPIPVLFVQEALCSLDSFFGTNDFETAEISSWDIRCHLLIGISAGLECLHRLGVFHNDLKPGNILIFRQDNHLAPFTSKLTDFGMSVTEAKSFREYGRTQGWRPPEARDYNIREHGEFSHEALFKCESYAYGLVAVYTISHGPDSVPCIPECHWEREKIVRELITNQPGFSIEDKNEATAVYLAVEQNFLRDSPRERERVSPGVLGLRDSIYEDCKIALSEIGSQASRKAAGRNQAPSALGLSRNHGGAIIRDLELGDVENYPGELLFEMAVAKGSDFNSIYGIDYSGVLELVRRSVMAKVPSLAGAGVVARMFSAFASTTRPPPPMDPEDFIVALYSAVASGSISARTVLRKMAPQRLDQAMKEFRITGGYNIERHLLSQRDCDMVVLALRERDDAATVRTLLSQPGMRGTQNTDLHIAALLGKHQLIQEIVSTTGIDINSMNAAGETPLYKACLAGQYESVRSLIKNGANPCIRVSPLEVSCLHWLFAFQSADMENAASLLISNGLETQARVLPAGNSGAYEWTGSVHFPFHWPPGTPLHWAAHAESPDAVDILLRLGAAVDQPDLVDTVHAQTALSMAMYRGNTMMVSHLLNKGADASRIDGKGNSQLHMVVGNDTLGRTLFPLAKHFMQWCYHGTFEDALISRRFCIAAIVKAGVDIDCERPIGRSSSKNTPLLDAVHRNDAAGVIALLEAGANANIVEEYSQRLPLHIWTANTPQSSAYPDAYLRALTALLDHSTNPEQRDMYGQSVIHAAMIGSDAIKSSDVEIWKQKLHLLLRYCPDLGVDDRDEDGRTLLVHITNYDSRHGWNVLPIIKILQYDFHADIRTKDNDGCDFLWHVSRKSGLGDGKCLHAMQQYLDQVPEDERMSVLKASMHTRTKRTALMNLANNAYTECVMYLLGHGADPNITDHDGETALGLSITTGNRQRLGLLGRCSIFLKRMPTQDDEEILPELFYKGESTNESSAWANEDFQSYFACPKVRDALIAAGGKTGKQLGTTEYAPDVKISEEMNLEELGWLDSFKREEQPFHDMWKISYDFDDN</sequence>
<dbReference type="InterPro" id="IPR008271">
    <property type="entry name" value="Ser/Thr_kinase_AS"/>
</dbReference>
<dbReference type="GO" id="GO:0004672">
    <property type="term" value="F:protein kinase activity"/>
    <property type="evidence" value="ECO:0007669"/>
    <property type="project" value="InterPro"/>
</dbReference>
<accession>A0A364MRX2</accession>
<dbReference type="PROSITE" id="PS50011">
    <property type="entry name" value="PROTEIN_KINASE_DOM"/>
    <property type="match status" value="1"/>
</dbReference>
<dbReference type="Pfam" id="PF13637">
    <property type="entry name" value="Ank_4"/>
    <property type="match status" value="1"/>
</dbReference>
<feature type="repeat" description="ANK" evidence="3">
    <location>
        <begin position="602"/>
        <end position="634"/>
    </location>
</feature>
<evidence type="ECO:0000256" key="3">
    <source>
        <dbReference type="PROSITE-ProRule" id="PRU00023"/>
    </source>
</evidence>
<dbReference type="PROSITE" id="PS50297">
    <property type="entry name" value="ANK_REP_REGION"/>
    <property type="match status" value="3"/>
</dbReference>
<dbReference type="Pfam" id="PF00069">
    <property type="entry name" value="Pkinase"/>
    <property type="match status" value="1"/>
</dbReference>
<feature type="repeat" description="ANK" evidence="3">
    <location>
        <begin position="828"/>
        <end position="860"/>
    </location>
</feature>
<dbReference type="AlphaFoldDB" id="A0A364MRX2"/>
<feature type="repeat" description="ANK" evidence="3">
    <location>
        <begin position="1036"/>
        <end position="1068"/>
    </location>
</feature>
<dbReference type="InterPro" id="IPR000719">
    <property type="entry name" value="Prot_kinase_dom"/>
</dbReference>
<reference evidence="6" key="1">
    <citation type="submission" date="2018-05" db="EMBL/GenBank/DDBJ databases">
        <title>Draft genome sequence of Stemphylium lycopersici strain CIDEFI 213.</title>
        <authorList>
            <person name="Medina R."/>
            <person name="Franco M.E.E."/>
            <person name="Lucentini C.G."/>
            <person name="Saparrat M.C.N."/>
            <person name="Balatti P.A."/>
        </authorList>
    </citation>
    <scope>NUCLEOTIDE SEQUENCE [LARGE SCALE GENOMIC DNA]</scope>
    <source>
        <strain evidence="6">CIDEFI 213</strain>
    </source>
</reference>
<evidence type="ECO:0000259" key="4">
    <source>
        <dbReference type="PROSITE" id="PS50011"/>
    </source>
</evidence>